<keyword evidence="3" id="KW-0808">Transferase</keyword>
<dbReference type="GO" id="GO:0008168">
    <property type="term" value="F:methyltransferase activity"/>
    <property type="evidence" value="ECO:0007669"/>
    <property type="project" value="UniProtKB-KW"/>
</dbReference>
<feature type="domain" description="Methyltransferase FkbM" evidence="2">
    <location>
        <begin position="151"/>
        <end position="286"/>
    </location>
</feature>
<feature type="region of interest" description="Disordered" evidence="1">
    <location>
        <begin position="1"/>
        <end position="33"/>
    </location>
</feature>
<evidence type="ECO:0000256" key="1">
    <source>
        <dbReference type="SAM" id="MobiDB-lite"/>
    </source>
</evidence>
<feature type="compositionally biased region" description="Basic residues" evidence="1">
    <location>
        <begin position="1"/>
        <end position="13"/>
    </location>
</feature>
<dbReference type="InterPro" id="IPR006342">
    <property type="entry name" value="FkbM_mtfrase"/>
</dbReference>
<dbReference type="GO" id="GO:0032259">
    <property type="term" value="P:methylation"/>
    <property type="evidence" value="ECO:0007669"/>
    <property type="project" value="UniProtKB-KW"/>
</dbReference>
<organism evidence="3 4">
    <name type="scientific">Paragemmobacter straminiformis</name>
    <dbReference type="NCBI Taxonomy" id="2045119"/>
    <lineage>
        <taxon>Bacteria</taxon>
        <taxon>Pseudomonadati</taxon>
        <taxon>Pseudomonadota</taxon>
        <taxon>Alphaproteobacteria</taxon>
        <taxon>Rhodobacterales</taxon>
        <taxon>Paracoccaceae</taxon>
        <taxon>Paragemmobacter</taxon>
    </lineage>
</organism>
<keyword evidence="3" id="KW-0489">Methyltransferase</keyword>
<dbReference type="Proteomes" id="UP000555411">
    <property type="component" value="Unassembled WGS sequence"/>
</dbReference>
<feature type="region of interest" description="Disordered" evidence="1">
    <location>
        <begin position="53"/>
        <end position="75"/>
    </location>
</feature>
<protein>
    <submittedName>
        <fullName evidence="3">FkbM family methyltransferase</fullName>
    </submittedName>
</protein>
<dbReference type="InterPro" id="IPR029063">
    <property type="entry name" value="SAM-dependent_MTases_sf"/>
</dbReference>
<gene>
    <name evidence="3" type="ORF">H7F16_14900</name>
</gene>
<sequence length="303" mass="31458">MSKSKSKPAKKPAPKQAPKPTSKPAVKTTAKTGLASGLKSLEAAAALASELAAPPAGPALPPEPEAAPAPAAASAPAPSEAPIIATLHGVRVPAAPHLGPSMITSLNEGRYERNEVACGLAAIPKGARILELGAGAGVVGAILAMNLAPKALLSIEANPALIPHIAHLHATNGLSDIITLRHAVVLTAPDAPASIDFFVMGNFLGSGLVSRKPDRAQTVSVPVLRYADLVADFAPDTIMMDIEGGELDFLRHADLTGINTFVAEFHRDIYGREGMQECRRLLSAQGLRIDEATCRPGVHVWKR</sequence>
<dbReference type="Pfam" id="PF05050">
    <property type="entry name" value="Methyltransf_21"/>
    <property type="match status" value="1"/>
</dbReference>
<evidence type="ECO:0000313" key="4">
    <source>
        <dbReference type="Proteomes" id="UP000555411"/>
    </source>
</evidence>
<accession>A0A842IB40</accession>
<keyword evidence="4" id="KW-1185">Reference proteome</keyword>
<feature type="compositionally biased region" description="Pro residues" evidence="1">
    <location>
        <begin position="55"/>
        <end position="67"/>
    </location>
</feature>
<comment type="caution">
    <text evidence="3">The sequence shown here is derived from an EMBL/GenBank/DDBJ whole genome shotgun (WGS) entry which is preliminary data.</text>
</comment>
<evidence type="ECO:0000259" key="2">
    <source>
        <dbReference type="Pfam" id="PF05050"/>
    </source>
</evidence>
<proteinExistence type="predicted"/>
<reference evidence="3 4" key="1">
    <citation type="journal article" date="2017" name="Int. J. Syst. Evol. Microbiol.">
        <title>Gemmobacter straminiformis sp. nov., isolated from an artificial fountain.</title>
        <authorList>
            <person name="Kang J.Y."/>
            <person name="Kim M.J."/>
            <person name="Chun J."/>
            <person name="Son K.P."/>
            <person name="Jahng K.Y."/>
        </authorList>
    </citation>
    <scope>NUCLEOTIDE SEQUENCE [LARGE SCALE GENOMIC DNA]</scope>
    <source>
        <strain evidence="3 4">CAM-8</strain>
    </source>
</reference>
<name>A0A842IB40_9RHOB</name>
<dbReference type="AlphaFoldDB" id="A0A842IB40"/>
<feature type="compositionally biased region" description="Low complexity" evidence="1">
    <location>
        <begin position="14"/>
        <end position="25"/>
    </location>
</feature>
<dbReference type="EMBL" id="JACLQD010000004">
    <property type="protein sequence ID" value="MBC2836806.1"/>
    <property type="molecule type" value="Genomic_DNA"/>
</dbReference>
<dbReference type="Gene3D" id="3.40.50.150">
    <property type="entry name" value="Vaccinia Virus protein VP39"/>
    <property type="match status" value="1"/>
</dbReference>
<evidence type="ECO:0000313" key="3">
    <source>
        <dbReference type="EMBL" id="MBC2836806.1"/>
    </source>
</evidence>
<dbReference type="RefSeq" id="WP_185798413.1">
    <property type="nucleotide sequence ID" value="NZ_JACLQD010000004.1"/>
</dbReference>
<dbReference type="SUPFAM" id="SSF53335">
    <property type="entry name" value="S-adenosyl-L-methionine-dependent methyltransferases"/>
    <property type="match status" value="1"/>
</dbReference>
<dbReference type="NCBIfam" id="TIGR01444">
    <property type="entry name" value="fkbM_fam"/>
    <property type="match status" value="1"/>
</dbReference>